<evidence type="ECO:0000259" key="1">
    <source>
        <dbReference type="Pfam" id="PF06250"/>
    </source>
</evidence>
<dbReference type="Pfam" id="PF06250">
    <property type="entry name" value="YhcG_C"/>
    <property type="match status" value="1"/>
</dbReference>
<dbReference type="EMBL" id="CP022383">
    <property type="protein sequence ID" value="ATA80117.1"/>
    <property type="molecule type" value="Genomic_DNA"/>
</dbReference>
<dbReference type="InterPro" id="IPR053148">
    <property type="entry name" value="PD-DEXK-like_domain"/>
</dbReference>
<dbReference type="Pfam" id="PF17761">
    <property type="entry name" value="DUF1016_N"/>
    <property type="match status" value="1"/>
</dbReference>
<dbReference type="InterPro" id="IPR009362">
    <property type="entry name" value="YhcG_C"/>
</dbReference>
<feature type="domain" description="YhcG N-terminal" evidence="2">
    <location>
        <begin position="20"/>
        <end position="186"/>
    </location>
</feature>
<proteinExistence type="predicted"/>
<dbReference type="InterPro" id="IPR041527">
    <property type="entry name" value="YhcG_N"/>
</dbReference>
<evidence type="ECO:0000259" key="2">
    <source>
        <dbReference type="Pfam" id="PF17761"/>
    </source>
</evidence>
<evidence type="ECO:0008006" key="5">
    <source>
        <dbReference type="Google" id="ProtNLM"/>
    </source>
</evidence>
<gene>
    <name evidence="3" type="ORF">CGC59_10695</name>
</gene>
<dbReference type="Proteomes" id="UP000217334">
    <property type="component" value="Chromosome"/>
</dbReference>
<evidence type="ECO:0000313" key="4">
    <source>
        <dbReference type="Proteomes" id="UP000217334"/>
    </source>
</evidence>
<dbReference type="GO" id="GO:0003676">
    <property type="term" value="F:nucleic acid binding"/>
    <property type="evidence" value="ECO:0007669"/>
    <property type="project" value="InterPro"/>
</dbReference>
<dbReference type="Gene3D" id="3.40.1350.10">
    <property type="match status" value="1"/>
</dbReference>
<organism evidence="3 4">
    <name type="scientific">Capnocytophaga sputigena</name>
    <dbReference type="NCBI Taxonomy" id="1019"/>
    <lineage>
        <taxon>Bacteria</taxon>
        <taxon>Pseudomonadati</taxon>
        <taxon>Bacteroidota</taxon>
        <taxon>Flavobacteriia</taxon>
        <taxon>Flavobacteriales</taxon>
        <taxon>Flavobacteriaceae</taxon>
        <taxon>Capnocytophaga</taxon>
    </lineage>
</organism>
<reference evidence="4" key="1">
    <citation type="submission" date="2017-06" db="EMBL/GenBank/DDBJ databases">
        <title>Capnocytophaga spp. assemblies.</title>
        <authorList>
            <person name="Gulvik C.A."/>
        </authorList>
    </citation>
    <scope>NUCLEOTIDE SEQUENCE [LARGE SCALE GENOMIC DNA]</scope>
    <source>
        <strain evidence="4">H4486</strain>
    </source>
</reference>
<sequence>MKENRNDNTLTDYSVAVSAIKTAILQGQYEAAKTINRIQLALYFGIGKYLSQHTRLNGLGRGALEKISEQLRRELPGLRGFSATQLREMRIFYEEWRSLDINSSVATDELGEPKNNIQLQINQSLKIPEMKDFPIEDFFKVPFTHHSCILAGTKDLNARYYYIHRVAEEHLSVQALKKLIQKQAYTTEGKIPNNFQKTLPTDVMARKAVMMFKDEYLLDFINVEEIGEREQIDIDERVVEQQIILNIKNFIMSFGNDFAFIGNQYHLEIYGVEHFPDLLFFNRELNAMVVIELKTGEFKTSYLGQLMTYLSILDTKVKKPHENPSIGIILCKSANKEYVEFVIQDYNKPMGVATYKTIDEMPEPLRKALPNIEELKKLL</sequence>
<name>A0A250F7Y4_CAPSP</name>
<protein>
    <recommendedName>
        <fullName evidence="5">DUF1016 domain-containing protein</fullName>
    </recommendedName>
</protein>
<dbReference type="AlphaFoldDB" id="A0A250F7Y4"/>
<dbReference type="PANTHER" id="PTHR30547">
    <property type="entry name" value="UNCHARACTERIZED PROTEIN YHCG-RELATED"/>
    <property type="match status" value="1"/>
</dbReference>
<dbReference type="RefSeq" id="WP_095901919.1">
    <property type="nucleotide sequence ID" value="NZ_CAURMB010000024.1"/>
</dbReference>
<evidence type="ECO:0000313" key="3">
    <source>
        <dbReference type="EMBL" id="ATA80117.1"/>
    </source>
</evidence>
<dbReference type="InterPro" id="IPR011856">
    <property type="entry name" value="tRNA_endonuc-like_dom_sf"/>
</dbReference>
<feature type="domain" description="YhcG PDDEXK nuclease" evidence="1">
    <location>
        <begin position="211"/>
        <end position="370"/>
    </location>
</feature>
<accession>A0A250F7Y4</accession>
<dbReference type="PANTHER" id="PTHR30547:SF0">
    <property type="entry name" value="BLR8175 PROTEIN"/>
    <property type="match status" value="1"/>
</dbReference>